<protein>
    <submittedName>
        <fullName evidence="3">Uncharacterized protein</fullName>
    </submittedName>
</protein>
<keyword evidence="2" id="KW-0472">Membrane</keyword>
<keyword evidence="4" id="KW-1185">Reference proteome</keyword>
<reference evidence="3 4" key="1">
    <citation type="submission" date="2015-04" db="EMBL/GenBank/DDBJ databases">
        <title>Complete genome sequence of Schizopora paradoxa KUC8140, a cosmopolitan wood degrader in East Asia.</title>
        <authorList>
            <consortium name="DOE Joint Genome Institute"/>
            <person name="Min B."/>
            <person name="Park H."/>
            <person name="Jang Y."/>
            <person name="Kim J.-J."/>
            <person name="Kim K.H."/>
            <person name="Pangilinan J."/>
            <person name="Lipzen A."/>
            <person name="Riley R."/>
            <person name="Grigoriev I.V."/>
            <person name="Spatafora J.W."/>
            <person name="Choi I.-G."/>
        </authorList>
    </citation>
    <scope>NUCLEOTIDE SEQUENCE [LARGE SCALE GENOMIC DNA]</scope>
    <source>
        <strain evidence="3 4">KUC8140</strain>
    </source>
</reference>
<keyword evidence="2" id="KW-0812">Transmembrane</keyword>
<feature type="transmembrane region" description="Helical" evidence="2">
    <location>
        <begin position="430"/>
        <end position="451"/>
    </location>
</feature>
<dbReference type="OrthoDB" id="3350156at2759"/>
<name>A0A0H2S4U6_9AGAM</name>
<evidence type="ECO:0000256" key="2">
    <source>
        <dbReference type="SAM" id="Phobius"/>
    </source>
</evidence>
<keyword evidence="2" id="KW-1133">Transmembrane helix</keyword>
<organism evidence="3 4">
    <name type="scientific">Schizopora paradoxa</name>
    <dbReference type="NCBI Taxonomy" id="27342"/>
    <lineage>
        <taxon>Eukaryota</taxon>
        <taxon>Fungi</taxon>
        <taxon>Dikarya</taxon>
        <taxon>Basidiomycota</taxon>
        <taxon>Agaricomycotina</taxon>
        <taxon>Agaricomycetes</taxon>
        <taxon>Hymenochaetales</taxon>
        <taxon>Schizoporaceae</taxon>
        <taxon>Schizopora</taxon>
    </lineage>
</organism>
<dbReference type="EMBL" id="KQ085890">
    <property type="protein sequence ID" value="KLO18934.1"/>
    <property type="molecule type" value="Genomic_DNA"/>
</dbReference>
<sequence>METTSSTSTQAGVARSRPTTINAQTHFHDFASQQSSPRSTALPSPPDSPDSLSSLPSVTSSFFFSSSAASPHTHSHAHSDQLSASNAGLIIPSLTLPAALQRPSSYGQTLGEVNLLFLGPEGSGKTALADFLTECDDVVDVGEWEEIEGGRVLHASSDWIEEHDMHGLEKFEGTKNIRIVELKGFNVSDDPDAIVSSALEQIHTIFNDVQRQTGDTSPPSPLLHSLLSSSRSPLFTALVYVTATAFTPLDYSIIAALCSSIPVIPYSSTSSSSAISFDRDSCVSSQLATFRPRTAAAFRIGLFRSPQTLDLLRTEAADRYMRWRECNHAVSVISTSPEKARSRWWDKAEWEASISEDVARRVNACQAQAHSEPEHAKRLRERDSRLPCFSPALDPLHLRSLMMLSLALFSPRRSRQKSIRFNPPPSARRGWRWGLTLISVFCAGIGIGLALSGSA</sequence>
<proteinExistence type="predicted"/>
<dbReference type="InParanoid" id="A0A0H2S4U6"/>
<dbReference type="STRING" id="27342.A0A0H2S4U6"/>
<dbReference type="AlphaFoldDB" id="A0A0H2S4U6"/>
<evidence type="ECO:0000256" key="1">
    <source>
        <dbReference type="SAM" id="MobiDB-lite"/>
    </source>
</evidence>
<evidence type="ECO:0000313" key="3">
    <source>
        <dbReference type="EMBL" id="KLO18934.1"/>
    </source>
</evidence>
<dbReference type="Gene3D" id="3.40.50.300">
    <property type="entry name" value="P-loop containing nucleotide triphosphate hydrolases"/>
    <property type="match status" value="1"/>
</dbReference>
<dbReference type="Proteomes" id="UP000053477">
    <property type="component" value="Unassembled WGS sequence"/>
</dbReference>
<feature type="region of interest" description="Disordered" evidence="1">
    <location>
        <begin position="1"/>
        <end position="54"/>
    </location>
</feature>
<dbReference type="InterPro" id="IPR027417">
    <property type="entry name" value="P-loop_NTPase"/>
</dbReference>
<accession>A0A0H2S4U6</accession>
<feature type="compositionally biased region" description="Polar residues" evidence="1">
    <location>
        <begin position="1"/>
        <end position="38"/>
    </location>
</feature>
<evidence type="ECO:0000313" key="4">
    <source>
        <dbReference type="Proteomes" id="UP000053477"/>
    </source>
</evidence>
<gene>
    <name evidence="3" type="ORF">SCHPADRAFT_924788</name>
</gene>